<keyword evidence="1" id="KW-0812">Transmembrane</keyword>
<keyword evidence="3" id="KW-1185">Reference proteome</keyword>
<sequence length="340" mass="37781">MSICTFNGSPPLNGDIAGIGVRLSTYIQAFLAVVVITVSPSVGDIHSQAFPYVIMNIAVMASALVLGFSSKSQITLQDATIAWFFTIIPLIVLHLAGMKLRHRNKLSNAINTSDWDLIGTLVAMSIMYTLSAGFTLAVFRHPDKFGRNPECNGAARLFFFGTHKVAHGWFLGMAIFYGILLAIVFLPMIIKSILLVWMLSQMRKPSNDEERAEAERQRKHIEKLVEETQPETDFKADYTWGVIVSILLVIWITFTELTVAKNHFAPSDGSPWQFGQIFPLFLLAIPLFITSRAVANFVRDGPKRKAEIIENKKSGQRAGLLETLDKIIGDPEQTGPVEEK</sequence>
<dbReference type="AlphaFoldDB" id="A0A9P6EF04"/>
<dbReference type="Proteomes" id="UP000807306">
    <property type="component" value="Unassembled WGS sequence"/>
</dbReference>
<reference evidence="2" key="1">
    <citation type="submission" date="2020-11" db="EMBL/GenBank/DDBJ databases">
        <authorList>
            <consortium name="DOE Joint Genome Institute"/>
            <person name="Ahrendt S."/>
            <person name="Riley R."/>
            <person name="Andreopoulos W."/>
            <person name="Labutti K."/>
            <person name="Pangilinan J."/>
            <person name="Ruiz-Duenas F.J."/>
            <person name="Barrasa J.M."/>
            <person name="Sanchez-Garcia M."/>
            <person name="Camarero S."/>
            <person name="Miyauchi S."/>
            <person name="Serrano A."/>
            <person name="Linde D."/>
            <person name="Babiker R."/>
            <person name="Drula E."/>
            <person name="Ayuso-Fernandez I."/>
            <person name="Pacheco R."/>
            <person name="Padilla G."/>
            <person name="Ferreira P."/>
            <person name="Barriuso J."/>
            <person name="Kellner H."/>
            <person name="Castanera R."/>
            <person name="Alfaro M."/>
            <person name="Ramirez L."/>
            <person name="Pisabarro A.G."/>
            <person name="Kuo A."/>
            <person name="Tritt A."/>
            <person name="Lipzen A."/>
            <person name="He G."/>
            <person name="Yan M."/>
            <person name="Ng V."/>
            <person name="Cullen D."/>
            <person name="Martin F."/>
            <person name="Rosso M.-N."/>
            <person name="Henrissat B."/>
            <person name="Hibbett D."/>
            <person name="Martinez A.T."/>
            <person name="Grigoriev I.V."/>
        </authorList>
    </citation>
    <scope>NUCLEOTIDE SEQUENCE</scope>
    <source>
        <strain evidence="2">CBS 506.95</strain>
    </source>
</reference>
<evidence type="ECO:0000256" key="1">
    <source>
        <dbReference type="SAM" id="Phobius"/>
    </source>
</evidence>
<proteinExistence type="predicted"/>
<keyword evidence="1" id="KW-0472">Membrane</keyword>
<feature type="transmembrane region" description="Helical" evidence="1">
    <location>
        <begin position="16"/>
        <end position="38"/>
    </location>
</feature>
<comment type="caution">
    <text evidence="2">The sequence shown here is derived from an EMBL/GenBank/DDBJ whole genome shotgun (WGS) entry which is preliminary data.</text>
</comment>
<feature type="transmembrane region" description="Helical" evidence="1">
    <location>
        <begin position="238"/>
        <end position="254"/>
    </location>
</feature>
<evidence type="ECO:0000313" key="2">
    <source>
        <dbReference type="EMBL" id="KAF9527544.1"/>
    </source>
</evidence>
<feature type="transmembrane region" description="Helical" evidence="1">
    <location>
        <begin position="50"/>
        <end position="68"/>
    </location>
</feature>
<keyword evidence="1" id="KW-1133">Transmembrane helix</keyword>
<feature type="transmembrane region" description="Helical" evidence="1">
    <location>
        <begin position="117"/>
        <end position="139"/>
    </location>
</feature>
<dbReference type="OrthoDB" id="5427664at2759"/>
<protein>
    <submittedName>
        <fullName evidence="2">Uncharacterized protein</fullName>
    </submittedName>
</protein>
<feature type="transmembrane region" description="Helical" evidence="1">
    <location>
        <begin position="80"/>
        <end position="97"/>
    </location>
</feature>
<gene>
    <name evidence="2" type="ORF">CPB83DRAFT_855975</name>
</gene>
<feature type="transmembrane region" description="Helical" evidence="1">
    <location>
        <begin position="169"/>
        <end position="197"/>
    </location>
</feature>
<dbReference type="EMBL" id="MU157860">
    <property type="protein sequence ID" value="KAF9527544.1"/>
    <property type="molecule type" value="Genomic_DNA"/>
</dbReference>
<accession>A0A9P6EF04</accession>
<organism evidence="2 3">
    <name type="scientific">Crepidotus variabilis</name>
    <dbReference type="NCBI Taxonomy" id="179855"/>
    <lineage>
        <taxon>Eukaryota</taxon>
        <taxon>Fungi</taxon>
        <taxon>Dikarya</taxon>
        <taxon>Basidiomycota</taxon>
        <taxon>Agaricomycotina</taxon>
        <taxon>Agaricomycetes</taxon>
        <taxon>Agaricomycetidae</taxon>
        <taxon>Agaricales</taxon>
        <taxon>Agaricineae</taxon>
        <taxon>Crepidotaceae</taxon>
        <taxon>Crepidotus</taxon>
    </lineage>
</organism>
<name>A0A9P6EF04_9AGAR</name>
<feature type="transmembrane region" description="Helical" evidence="1">
    <location>
        <begin position="274"/>
        <end position="295"/>
    </location>
</feature>
<evidence type="ECO:0000313" key="3">
    <source>
        <dbReference type="Proteomes" id="UP000807306"/>
    </source>
</evidence>